<proteinExistence type="predicted"/>
<protein>
    <submittedName>
        <fullName evidence="11">Chloride channel protein</fullName>
    </submittedName>
</protein>
<dbReference type="PRINTS" id="PR00762">
    <property type="entry name" value="CLCHANNEL"/>
</dbReference>
<dbReference type="Gene3D" id="1.10.3080.10">
    <property type="entry name" value="Clc chloride channel"/>
    <property type="match status" value="1"/>
</dbReference>
<sequence>MAVPIGAISGFGGVVFRYLVAGFTWVFTGRADYPGLDRVAGTPWPDVWFLLLAPVVAGAVYGPILHRFAADARGHGVSEVIHAVAEHDGRIAPRATLVRALASAVCIGGGGSAGLIGPVVQIGSATGSAVAQTFRLDGSRMRLLVACGAAGGVAAAVSAPLAGAFLALELILRSYTVESVVAVVLSSVTASVIGRVMRSDEPLLSLAQFAVHDPVEYVLYPMLGITAGVVGVCFSKVLFLVRRLCDRVWRRPEWARPAVGGLALGAMLFALPQLYGVGYPALEAAISGRYAIGLVLVLLVAKMLATSLTLGIGGSGGVFAPTLFIGTMAGVALGDIAHHLLPDTTTSAGAYGLIGMGAALSAATRAPITAVTIVFERTGEYPRILPLLAAVTMATLTARLLSKDTICTRTVSRDDTDAQRAH</sequence>
<dbReference type="InterPro" id="IPR001807">
    <property type="entry name" value="ClC"/>
</dbReference>
<keyword evidence="3 10" id="KW-0812">Transmembrane</keyword>
<dbReference type="InterPro" id="IPR014743">
    <property type="entry name" value="Cl-channel_core"/>
</dbReference>
<dbReference type="CDD" id="cd00400">
    <property type="entry name" value="Voltage_gated_ClC"/>
    <property type="match status" value="1"/>
</dbReference>
<name>A0ABZ1YNP1_9NOCA</name>
<feature type="transmembrane region" description="Helical" evidence="10">
    <location>
        <begin position="254"/>
        <end position="275"/>
    </location>
</feature>
<dbReference type="PANTHER" id="PTHR43427:SF6">
    <property type="entry name" value="CHLORIDE CHANNEL PROTEIN CLC-E"/>
    <property type="match status" value="1"/>
</dbReference>
<accession>A0ABZ1YNP1</accession>
<evidence type="ECO:0000313" key="11">
    <source>
        <dbReference type="EMBL" id="WUV44874.1"/>
    </source>
</evidence>
<dbReference type="InterPro" id="IPR050368">
    <property type="entry name" value="ClC-type_chloride_channel"/>
</dbReference>
<evidence type="ECO:0000256" key="2">
    <source>
        <dbReference type="ARBA" id="ARBA00022448"/>
    </source>
</evidence>
<evidence type="ECO:0000256" key="1">
    <source>
        <dbReference type="ARBA" id="ARBA00004141"/>
    </source>
</evidence>
<keyword evidence="4 10" id="KW-1133">Transmembrane helix</keyword>
<evidence type="ECO:0000256" key="9">
    <source>
        <dbReference type="ARBA" id="ARBA00023303"/>
    </source>
</evidence>
<feature type="transmembrane region" description="Helical" evidence="10">
    <location>
        <begin position="308"/>
        <end position="333"/>
    </location>
</feature>
<dbReference type="Proteomes" id="UP001432062">
    <property type="component" value="Chromosome"/>
</dbReference>
<comment type="subcellular location">
    <subcellularLocation>
        <location evidence="1">Membrane</location>
        <topology evidence="1">Multi-pass membrane protein</topology>
    </subcellularLocation>
</comment>
<feature type="transmembrane region" description="Helical" evidence="10">
    <location>
        <begin position="7"/>
        <end position="27"/>
    </location>
</feature>
<feature type="transmembrane region" description="Helical" evidence="10">
    <location>
        <begin position="180"/>
        <end position="197"/>
    </location>
</feature>
<keyword evidence="6 10" id="KW-0472">Membrane</keyword>
<feature type="transmembrane region" description="Helical" evidence="10">
    <location>
        <begin position="217"/>
        <end position="242"/>
    </location>
</feature>
<keyword evidence="5" id="KW-0406">Ion transport</keyword>
<feature type="transmembrane region" description="Helical" evidence="10">
    <location>
        <begin position="47"/>
        <end position="65"/>
    </location>
</feature>
<dbReference type="PANTHER" id="PTHR43427">
    <property type="entry name" value="CHLORIDE CHANNEL PROTEIN CLC-E"/>
    <property type="match status" value="1"/>
</dbReference>
<evidence type="ECO:0000256" key="5">
    <source>
        <dbReference type="ARBA" id="ARBA00023065"/>
    </source>
</evidence>
<dbReference type="EMBL" id="CP109441">
    <property type="protein sequence ID" value="WUV44874.1"/>
    <property type="molecule type" value="Genomic_DNA"/>
</dbReference>
<feature type="transmembrane region" description="Helical" evidence="10">
    <location>
        <begin position="100"/>
        <end position="123"/>
    </location>
</feature>
<dbReference type="SUPFAM" id="SSF81340">
    <property type="entry name" value="Clc chloride channel"/>
    <property type="match status" value="1"/>
</dbReference>
<keyword evidence="7" id="KW-0869">Chloride channel</keyword>
<keyword evidence="8" id="KW-0868">Chloride</keyword>
<keyword evidence="2" id="KW-0813">Transport</keyword>
<evidence type="ECO:0000256" key="6">
    <source>
        <dbReference type="ARBA" id="ARBA00023136"/>
    </source>
</evidence>
<organism evidence="11 12">
    <name type="scientific">Nocardia vinacea</name>
    <dbReference type="NCBI Taxonomy" id="96468"/>
    <lineage>
        <taxon>Bacteria</taxon>
        <taxon>Bacillati</taxon>
        <taxon>Actinomycetota</taxon>
        <taxon>Actinomycetes</taxon>
        <taxon>Mycobacteriales</taxon>
        <taxon>Nocardiaceae</taxon>
        <taxon>Nocardia</taxon>
    </lineage>
</organism>
<keyword evidence="9" id="KW-0407">Ion channel</keyword>
<dbReference type="RefSeq" id="WP_329408062.1">
    <property type="nucleotide sequence ID" value="NZ_CP109441.1"/>
</dbReference>
<keyword evidence="12" id="KW-1185">Reference proteome</keyword>
<feature type="transmembrane region" description="Helical" evidence="10">
    <location>
        <begin position="143"/>
        <end position="168"/>
    </location>
</feature>
<evidence type="ECO:0000313" key="12">
    <source>
        <dbReference type="Proteomes" id="UP001432062"/>
    </source>
</evidence>
<gene>
    <name evidence="11" type="ORF">OG563_37990</name>
</gene>
<evidence type="ECO:0000256" key="3">
    <source>
        <dbReference type="ARBA" id="ARBA00022692"/>
    </source>
</evidence>
<evidence type="ECO:0000256" key="10">
    <source>
        <dbReference type="SAM" id="Phobius"/>
    </source>
</evidence>
<evidence type="ECO:0000256" key="7">
    <source>
        <dbReference type="ARBA" id="ARBA00023173"/>
    </source>
</evidence>
<feature type="transmembrane region" description="Helical" evidence="10">
    <location>
        <begin position="353"/>
        <end position="375"/>
    </location>
</feature>
<evidence type="ECO:0000256" key="4">
    <source>
        <dbReference type="ARBA" id="ARBA00022989"/>
    </source>
</evidence>
<evidence type="ECO:0000256" key="8">
    <source>
        <dbReference type="ARBA" id="ARBA00023214"/>
    </source>
</evidence>
<dbReference type="Pfam" id="PF00654">
    <property type="entry name" value="Voltage_CLC"/>
    <property type="match status" value="1"/>
</dbReference>
<reference evidence="11" key="1">
    <citation type="submission" date="2022-10" db="EMBL/GenBank/DDBJ databases">
        <title>The complete genomes of actinobacterial strains from the NBC collection.</title>
        <authorList>
            <person name="Joergensen T.S."/>
            <person name="Alvarez Arevalo M."/>
            <person name="Sterndorff E.B."/>
            <person name="Faurdal D."/>
            <person name="Vuksanovic O."/>
            <person name="Mourched A.-S."/>
            <person name="Charusanti P."/>
            <person name="Shaw S."/>
            <person name="Blin K."/>
            <person name="Weber T."/>
        </authorList>
    </citation>
    <scope>NUCLEOTIDE SEQUENCE</scope>
    <source>
        <strain evidence="11">NBC_01482</strain>
    </source>
</reference>